<keyword evidence="1" id="KW-1185">Reference proteome</keyword>
<gene>
    <name evidence="2" type="primary">LOC108675338</name>
</gene>
<protein>
    <submittedName>
        <fullName evidence="2">Uncharacterized protein LOC108675338</fullName>
    </submittedName>
</protein>
<evidence type="ECO:0000313" key="1">
    <source>
        <dbReference type="Proteomes" id="UP000694843"/>
    </source>
</evidence>
<dbReference type="RefSeq" id="XP_018018829.1">
    <property type="nucleotide sequence ID" value="XM_018163340.1"/>
</dbReference>
<dbReference type="GeneID" id="108675338"/>
<dbReference type="AlphaFoldDB" id="A0A8B7NYE0"/>
<dbReference type="KEGG" id="hazt:108675338"/>
<organism evidence="1 2">
    <name type="scientific">Hyalella azteca</name>
    <name type="common">Amphipod</name>
    <dbReference type="NCBI Taxonomy" id="294128"/>
    <lineage>
        <taxon>Eukaryota</taxon>
        <taxon>Metazoa</taxon>
        <taxon>Ecdysozoa</taxon>
        <taxon>Arthropoda</taxon>
        <taxon>Crustacea</taxon>
        <taxon>Multicrustacea</taxon>
        <taxon>Malacostraca</taxon>
        <taxon>Eumalacostraca</taxon>
        <taxon>Peracarida</taxon>
        <taxon>Amphipoda</taxon>
        <taxon>Senticaudata</taxon>
        <taxon>Talitrida</taxon>
        <taxon>Talitroidea</taxon>
        <taxon>Hyalellidae</taxon>
        <taxon>Hyalella</taxon>
    </lineage>
</organism>
<dbReference type="OrthoDB" id="6357215at2759"/>
<sequence>MCVALDLPALHRYWLRTLEDDLPHHFQQILLARSKLNVDTMIGDEERGTTIWVMCAPLSSLLLAGNFTTIDMLSIATGYDRDEEKIRDALQTSKIDIKTLLIQFPTSRFYEDTYPQVRGYIMDMEHSQLLIKFYVKKSHCQLVQSGKCKAMKYYDTLEACEQYFCLGHLTVWTHYANLTIHRTTAFI</sequence>
<evidence type="ECO:0000313" key="2">
    <source>
        <dbReference type="RefSeq" id="XP_018018829.1"/>
    </source>
</evidence>
<dbReference type="Proteomes" id="UP000694843">
    <property type="component" value="Unplaced"/>
</dbReference>
<reference evidence="2" key="1">
    <citation type="submission" date="2025-08" db="UniProtKB">
        <authorList>
            <consortium name="RefSeq"/>
        </authorList>
    </citation>
    <scope>IDENTIFICATION</scope>
</reference>
<name>A0A8B7NYE0_HYAAZ</name>
<proteinExistence type="predicted"/>
<accession>A0A8B7NYE0</accession>